<dbReference type="SUPFAM" id="SSF103473">
    <property type="entry name" value="MFS general substrate transporter"/>
    <property type="match status" value="1"/>
</dbReference>
<feature type="transmembrane region" description="Helical" evidence="5">
    <location>
        <begin position="300"/>
        <end position="318"/>
    </location>
</feature>
<dbReference type="RefSeq" id="WP_263336663.1">
    <property type="nucleotide sequence ID" value="NZ_JAGSYH010000003.1"/>
</dbReference>
<proteinExistence type="predicted"/>
<evidence type="ECO:0000313" key="7">
    <source>
        <dbReference type="EMBL" id="MFC5862784.1"/>
    </source>
</evidence>
<sequence>MPAEITPFPGNDFSELDNAKVSATHWKIMFISGMGFFTDAYDLFIIGVVMALLRDLWKVGKLEEGLVESTALLASAFGALLFGRIADMLGRKRIYGVEVLVLALGAIACAFSPGIWWLIGFRFILGVGIGGDYPVSATIMAEYAGKASRGMLVTLVFAMQAAGLILGPLFASALLSTSLSHDIIWRVLVGFGAVPALAVYWARRHLKETPRYLAAAGMEEDGSGNLTNAAHWDKDKHSVSFWDGFHRLVNNNRLLSLLIGTSAAWFLMDAAYYGNTVSSPLVLSALGGTHTLLQKTLTQLGVFVIFAAPGYALSAFLMDRLGRKAIQVLGFGMMTVTFSLLAFIPNLQQSVTPFLLIYGLSFFFTEFGPNSTTFVYPSEIFPVRVRTTGHGIAAAMGKLGGFLGVFLFPPLMHWKGLFAAESAAAVASLLGMFVTIALLPETKGRSLEEIEAAAAQFHRHLAA</sequence>
<feature type="transmembrane region" description="Helical" evidence="5">
    <location>
        <begin position="325"/>
        <end position="344"/>
    </location>
</feature>
<dbReference type="Proteomes" id="UP001596091">
    <property type="component" value="Unassembled WGS sequence"/>
</dbReference>
<evidence type="ECO:0000256" key="3">
    <source>
        <dbReference type="ARBA" id="ARBA00022989"/>
    </source>
</evidence>
<accession>A0ABW1EFN6</accession>
<comment type="caution">
    <text evidence="7">The sequence shown here is derived from an EMBL/GenBank/DDBJ whole genome shotgun (WGS) entry which is preliminary data.</text>
</comment>
<dbReference type="EMBL" id="JBHSPH010000002">
    <property type="protein sequence ID" value="MFC5862784.1"/>
    <property type="molecule type" value="Genomic_DNA"/>
</dbReference>
<keyword evidence="3 5" id="KW-1133">Transmembrane helix</keyword>
<evidence type="ECO:0000256" key="2">
    <source>
        <dbReference type="ARBA" id="ARBA00022692"/>
    </source>
</evidence>
<keyword evidence="8" id="KW-1185">Reference proteome</keyword>
<evidence type="ECO:0000256" key="4">
    <source>
        <dbReference type="ARBA" id="ARBA00023136"/>
    </source>
</evidence>
<feature type="transmembrane region" description="Helical" evidence="5">
    <location>
        <begin position="388"/>
        <end position="411"/>
    </location>
</feature>
<dbReference type="InterPro" id="IPR036259">
    <property type="entry name" value="MFS_trans_sf"/>
</dbReference>
<dbReference type="InterPro" id="IPR005828">
    <property type="entry name" value="MFS_sugar_transport-like"/>
</dbReference>
<name>A0ABW1EFN6_9BACT</name>
<dbReference type="PROSITE" id="PS00216">
    <property type="entry name" value="SUGAR_TRANSPORT_1"/>
    <property type="match status" value="1"/>
</dbReference>
<keyword evidence="4 5" id="KW-0472">Membrane</keyword>
<feature type="transmembrane region" description="Helical" evidence="5">
    <location>
        <begin position="183"/>
        <end position="202"/>
    </location>
</feature>
<evidence type="ECO:0000256" key="1">
    <source>
        <dbReference type="ARBA" id="ARBA00004141"/>
    </source>
</evidence>
<feature type="transmembrane region" description="Helical" evidence="5">
    <location>
        <begin position="151"/>
        <end position="171"/>
    </location>
</feature>
<gene>
    <name evidence="7" type="ORF">ACFPT7_10820</name>
</gene>
<dbReference type="Gene3D" id="1.20.1250.20">
    <property type="entry name" value="MFS general substrate transporter like domains"/>
    <property type="match status" value="1"/>
</dbReference>
<feature type="domain" description="Major facilitator superfamily (MFS) profile" evidence="6">
    <location>
        <begin position="28"/>
        <end position="443"/>
    </location>
</feature>
<dbReference type="PANTHER" id="PTHR23508:SF10">
    <property type="entry name" value="CARBOXYLIC ACID TRANSPORTER PROTEIN HOMOLOG"/>
    <property type="match status" value="1"/>
</dbReference>
<feature type="transmembrane region" description="Helical" evidence="5">
    <location>
        <begin position="28"/>
        <end position="53"/>
    </location>
</feature>
<feature type="transmembrane region" description="Helical" evidence="5">
    <location>
        <begin position="417"/>
        <end position="439"/>
    </location>
</feature>
<dbReference type="PROSITE" id="PS50850">
    <property type="entry name" value="MFS"/>
    <property type="match status" value="1"/>
</dbReference>
<evidence type="ECO:0000259" key="6">
    <source>
        <dbReference type="PROSITE" id="PS50850"/>
    </source>
</evidence>
<evidence type="ECO:0000313" key="8">
    <source>
        <dbReference type="Proteomes" id="UP001596091"/>
    </source>
</evidence>
<keyword evidence="2 5" id="KW-0812">Transmembrane</keyword>
<feature type="transmembrane region" description="Helical" evidence="5">
    <location>
        <begin position="95"/>
        <end position="117"/>
    </location>
</feature>
<feature type="transmembrane region" description="Helical" evidence="5">
    <location>
        <begin position="356"/>
        <end position="376"/>
    </location>
</feature>
<dbReference type="InterPro" id="IPR020846">
    <property type="entry name" value="MFS_dom"/>
</dbReference>
<dbReference type="PANTHER" id="PTHR23508">
    <property type="entry name" value="CARBOXYLIC ACID TRANSPORTER PROTEIN HOMOLOG"/>
    <property type="match status" value="1"/>
</dbReference>
<dbReference type="PROSITE" id="PS00217">
    <property type="entry name" value="SUGAR_TRANSPORT_2"/>
    <property type="match status" value="1"/>
</dbReference>
<dbReference type="InterPro" id="IPR005829">
    <property type="entry name" value="Sugar_transporter_CS"/>
</dbReference>
<feature type="transmembrane region" description="Helical" evidence="5">
    <location>
        <begin position="65"/>
        <end position="83"/>
    </location>
</feature>
<evidence type="ECO:0000256" key="5">
    <source>
        <dbReference type="SAM" id="Phobius"/>
    </source>
</evidence>
<organism evidence="7 8">
    <name type="scientific">Acidicapsa dinghuensis</name>
    <dbReference type="NCBI Taxonomy" id="2218256"/>
    <lineage>
        <taxon>Bacteria</taxon>
        <taxon>Pseudomonadati</taxon>
        <taxon>Acidobacteriota</taxon>
        <taxon>Terriglobia</taxon>
        <taxon>Terriglobales</taxon>
        <taxon>Acidobacteriaceae</taxon>
        <taxon>Acidicapsa</taxon>
    </lineage>
</organism>
<protein>
    <submittedName>
        <fullName evidence="7">MFS transporter</fullName>
    </submittedName>
</protein>
<feature type="transmembrane region" description="Helical" evidence="5">
    <location>
        <begin position="123"/>
        <end position="144"/>
    </location>
</feature>
<feature type="transmembrane region" description="Helical" evidence="5">
    <location>
        <begin position="254"/>
        <end position="274"/>
    </location>
</feature>
<dbReference type="Pfam" id="PF00083">
    <property type="entry name" value="Sugar_tr"/>
    <property type="match status" value="1"/>
</dbReference>
<reference evidence="8" key="1">
    <citation type="journal article" date="2019" name="Int. J. Syst. Evol. Microbiol.">
        <title>The Global Catalogue of Microorganisms (GCM) 10K type strain sequencing project: providing services to taxonomists for standard genome sequencing and annotation.</title>
        <authorList>
            <consortium name="The Broad Institute Genomics Platform"/>
            <consortium name="The Broad Institute Genome Sequencing Center for Infectious Disease"/>
            <person name="Wu L."/>
            <person name="Ma J."/>
        </authorList>
    </citation>
    <scope>NUCLEOTIDE SEQUENCE [LARGE SCALE GENOMIC DNA]</scope>
    <source>
        <strain evidence="8">JCM 4087</strain>
    </source>
</reference>
<comment type="subcellular location">
    <subcellularLocation>
        <location evidence="1">Membrane</location>
        <topology evidence="1">Multi-pass membrane protein</topology>
    </subcellularLocation>
</comment>